<dbReference type="Gene3D" id="3.10.180.10">
    <property type="entry name" value="2,3-Dihydroxybiphenyl 1,2-Dioxygenase, domain 1"/>
    <property type="match status" value="2"/>
</dbReference>
<dbReference type="EMBL" id="CP046322">
    <property type="protein sequence ID" value="QGS34555.1"/>
    <property type="molecule type" value="Genomic_DNA"/>
</dbReference>
<evidence type="ECO:0000313" key="5">
    <source>
        <dbReference type="Proteomes" id="UP000235363"/>
    </source>
</evidence>
<dbReference type="InterPro" id="IPR037523">
    <property type="entry name" value="VOC_core"/>
</dbReference>
<name>A0A2N6SZC6_9CORY</name>
<feature type="domain" description="VOC" evidence="2">
    <location>
        <begin position="160"/>
        <end position="279"/>
    </location>
</feature>
<feature type="domain" description="VOC" evidence="2">
    <location>
        <begin position="10"/>
        <end position="143"/>
    </location>
</feature>
<accession>A0A2N6SZC6</accession>
<dbReference type="Pfam" id="PF00903">
    <property type="entry name" value="Glyoxalase"/>
    <property type="match status" value="1"/>
</dbReference>
<evidence type="ECO:0000313" key="4">
    <source>
        <dbReference type="EMBL" id="QGS34555.1"/>
    </source>
</evidence>
<feature type="compositionally biased region" description="Polar residues" evidence="1">
    <location>
        <begin position="292"/>
        <end position="302"/>
    </location>
</feature>
<dbReference type="InterPro" id="IPR052164">
    <property type="entry name" value="Anthracycline_SecMetBiosynth"/>
</dbReference>
<reference evidence="4 6" key="2">
    <citation type="submission" date="2019-11" db="EMBL/GenBank/DDBJ databases">
        <title>FDA dAtabase for Regulatory Grade micrObial Sequences (FDA-ARGOS): Supporting development and validation of Infectious Disease Dx tests.</title>
        <authorList>
            <person name="Kerrigan L."/>
            <person name="Long C."/>
            <person name="Tallon L."/>
            <person name="Sadzewicz L."/>
            <person name="Vavikolanu K."/>
            <person name="Mehta A."/>
            <person name="Aluvathingal J."/>
            <person name="Nadendla S."/>
            <person name="Yan Y."/>
            <person name="Sichtig H."/>
        </authorList>
    </citation>
    <scope>NUCLEOTIDE SEQUENCE [LARGE SCALE GENOMIC DNA]</scope>
    <source>
        <strain evidence="4 6">FDAARGOS_674</strain>
    </source>
</reference>
<evidence type="ECO:0000256" key="1">
    <source>
        <dbReference type="SAM" id="MobiDB-lite"/>
    </source>
</evidence>
<dbReference type="EMBL" id="PNHF01000011">
    <property type="protein sequence ID" value="PMC62410.1"/>
    <property type="molecule type" value="Genomic_DNA"/>
</dbReference>
<dbReference type="InterPro" id="IPR004360">
    <property type="entry name" value="Glyas_Fos-R_dOase_dom"/>
</dbReference>
<dbReference type="RefSeq" id="WP_102212694.1">
    <property type="nucleotide sequence ID" value="NZ_CP046322.1"/>
</dbReference>
<dbReference type="PANTHER" id="PTHR33993:SF14">
    <property type="entry name" value="GB|AAF24581.1"/>
    <property type="match status" value="1"/>
</dbReference>
<feature type="region of interest" description="Disordered" evidence="1">
    <location>
        <begin position="283"/>
        <end position="302"/>
    </location>
</feature>
<dbReference type="STRING" id="1725.WU86_11345"/>
<dbReference type="KEGG" id="cxe:FOB82_05885"/>
<reference evidence="3 5" key="1">
    <citation type="submission" date="2017-09" db="EMBL/GenBank/DDBJ databases">
        <title>Bacterial strain isolated from the female urinary microbiota.</title>
        <authorList>
            <person name="Thomas-White K."/>
            <person name="Kumar N."/>
            <person name="Forster S."/>
            <person name="Putonti C."/>
            <person name="Lawley T."/>
            <person name="Wolfe A.J."/>
        </authorList>
    </citation>
    <scope>NUCLEOTIDE SEQUENCE [LARGE SCALE GENOMIC DNA]</scope>
    <source>
        <strain evidence="3 5">UMB0908</strain>
    </source>
</reference>
<sequence length="302" mass="31358">MPAFPAEFGMPVRVDLVSSAPRKSERFYRELMGWEYSAAGEGGGRRMAKLMGMPVSALFAADSDEGGAGSGSAADAADATNAAPSATADQWRVNFHVDDVASVVEKARGLGAGIALEPVELVDGGAMAVIVDPAGAMVGLLEQPGEQAFVAAGEPGAPVWFELVAGQIDGFDDVVSFYHELFGWEIAVRARTEEGVYAIAMEAGAPFAGLVAGPQVTGPGEGESFTGWLAYLGVENIGQAVLRTQELGGEVLVPVQDTEFGPLATIADPSGATTVLCEVPLPPEEDARESDPLQNIDLSQFQ</sequence>
<dbReference type="Pfam" id="PF18029">
    <property type="entry name" value="Glyoxalase_6"/>
    <property type="match status" value="1"/>
</dbReference>
<dbReference type="InterPro" id="IPR041581">
    <property type="entry name" value="Glyoxalase_6"/>
</dbReference>
<dbReference type="Proteomes" id="UP000426857">
    <property type="component" value="Chromosome"/>
</dbReference>
<protein>
    <submittedName>
        <fullName evidence="3">Bleomycin resistance protein</fullName>
    </submittedName>
</protein>
<evidence type="ECO:0000313" key="3">
    <source>
        <dbReference type="EMBL" id="PMC62410.1"/>
    </source>
</evidence>
<evidence type="ECO:0000259" key="2">
    <source>
        <dbReference type="PROSITE" id="PS51819"/>
    </source>
</evidence>
<dbReference type="InterPro" id="IPR029068">
    <property type="entry name" value="Glyas_Bleomycin-R_OHBP_Dase"/>
</dbReference>
<dbReference type="AlphaFoldDB" id="A0A2N6SZC6"/>
<proteinExistence type="predicted"/>
<dbReference type="PROSITE" id="PS51819">
    <property type="entry name" value="VOC"/>
    <property type="match status" value="2"/>
</dbReference>
<evidence type="ECO:0000313" key="6">
    <source>
        <dbReference type="Proteomes" id="UP000426857"/>
    </source>
</evidence>
<dbReference type="SUPFAM" id="SSF54593">
    <property type="entry name" value="Glyoxalase/Bleomycin resistance protein/Dihydroxybiphenyl dioxygenase"/>
    <property type="match status" value="2"/>
</dbReference>
<dbReference type="Proteomes" id="UP000235363">
    <property type="component" value="Unassembled WGS sequence"/>
</dbReference>
<dbReference type="PANTHER" id="PTHR33993">
    <property type="entry name" value="GLYOXALASE-RELATED"/>
    <property type="match status" value="1"/>
</dbReference>
<gene>
    <name evidence="3" type="ORF">CJ204_06045</name>
    <name evidence="4" type="ORF">FOB82_05885</name>
</gene>
<organism evidence="3 5">
    <name type="scientific">Corynebacterium xerosis</name>
    <dbReference type="NCBI Taxonomy" id="1725"/>
    <lineage>
        <taxon>Bacteria</taxon>
        <taxon>Bacillati</taxon>
        <taxon>Actinomycetota</taxon>
        <taxon>Actinomycetes</taxon>
        <taxon>Mycobacteriales</taxon>
        <taxon>Corynebacteriaceae</taxon>
        <taxon>Corynebacterium</taxon>
    </lineage>
</organism>